<dbReference type="Gene3D" id="2.60.120.200">
    <property type="match status" value="1"/>
</dbReference>
<dbReference type="SUPFAM" id="SSF49899">
    <property type="entry name" value="Concanavalin A-like lectins/glucanases"/>
    <property type="match status" value="1"/>
</dbReference>
<dbReference type="Gene3D" id="1.10.510.10">
    <property type="entry name" value="Transferase(Phosphotransferase) domain 1"/>
    <property type="match status" value="1"/>
</dbReference>
<feature type="binding site" evidence="18">
    <location>
        <position position="378"/>
    </location>
    <ligand>
        <name>ATP</name>
        <dbReference type="ChEBI" id="CHEBI:30616"/>
    </ligand>
</feature>
<feature type="chain" id="PRO_5002348124" description="non-specific serine/threonine protein kinase" evidence="20">
    <location>
        <begin position="22"/>
        <end position="660"/>
    </location>
</feature>
<dbReference type="InterPro" id="IPR001220">
    <property type="entry name" value="Legume_lectin_dom"/>
</dbReference>
<dbReference type="InterPro" id="IPR000719">
    <property type="entry name" value="Prot_kinase_dom"/>
</dbReference>
<evidence type="ECO:0000256" key="10">
    <source>
        <dbReference type="ARBA" id="ARBA00022734"/>
    </source>
</evidence>
<evidence type="ECO:0000256" key="6">
    <source>
        <dbReference type="ARBA" id="ARBA00022527"/>
    </source>
</evidence>
<feature type="domain" description="Protein kinase" evidence="21">
    <location>
        <begin position="348"/>
        <end position="636"/>
    </location>
</feature>
<evidence type="ECO:0000256" key="13">
    <source>
        <dbReference type="ARBA" id="ARBA00022840"/>
    </source>
</evidence>
<evidence type="ECO:0000313" key="22">
    <source>
        <dbReference type="EnsemblPlants" id="LPERR04G00970.1"/>
    </source>
</evidence>
<evidence type="ECO:0000313" key="23">
    <source>
        <dbReference type="Proteomes" id="UP000032180"/>
    </source>
</evidence>
<name>A0A0D9W218_9ORYZ</name>
<evidence type="ECO:0000256" key="14">
    <source>
        <dbReference type="ARBA" id="ARBA00022989"/>
    </source>
</evidence>
<keyword evidence="5" id="KW-1003">Cell membrane</keyword>
<keyword evidence="10" id="KW-0430">Lectin</keyword>
<evidence type="ECO:0000256" key="18">
    <source>
        <dbReference type="PROSITE-ProRule" id="PRU10141"/>
    </source>
</evidence>
<keyword evidence="17" id="KW-0325">Glycoprotein</keyword>
<accession>A0A0D9W218</accession>
<dbReference type="HOGENOM" id="CLU_000288_62_6_1"/>
<evidence type="ECO:0000256" key="1">
    <source>
        <dbReference type="ARBA" id="ARBA00004251"/>
    </source>
</evidence>
<feature type="transmembrane region" description="Helical" evidence="19">
    <location>
        <begin position="293"/>
        <end position="314"/>
    </location>
</feature>
<dbReference type="GO" id="GO:0002229">
    <property type="term" value="P:defense response to oomycetes"/>
    <property type="evidence" value="ECO:0007669"/>
    <property type="project" value="UniProtKB-ARBA"/>
</dbReference>
<dbReference type="InterPro" id="IPR050528">
    <property type="entry name" value="L-type_Lectin-RKs"/>
</dbReference>
<evidence type="ECO:0000256" key="17">
    <source>
        <dbReference type="ARBA" id="ARBA00023180"/>
    </source>
</evidence>
<dbReference type="InterPro" id="IPR013320">
    <property type="entry name" value="ConA-like_dom_sf"/>
</dbReference>
<dbReference type="EC" id="2.7.11.1" evidence="4"/>
<keyword evidence="23" id="KW-1185">Reference proteome</keyword>
<dbReference type="PROSITE" id="PS50011">
    <property type="entry name" value="PROTEIN_KINASE_DOM"/>
    <property type="match status" value="1"/>
</dbReference>
<keyword evidence="14 19" id="KW-1133">Transmembrane helix</keyword>
<keyword evidence="15 19" id="KW-0472">Membrane</keyword>
<comment type="subcellular location">
    <subcellularLocation>
        <location evidence="1">Cell membrane</location>
        <topology evidence="1">Single-pass type I membrane protein</topology>
    </subcellularLocation>
</comment>
<dbReference type="SUPFAM" id="SSF56112">
    <property type="entry name" value="Protein kinase-like (PK-like)"/>
    <property type="match status" value="1"/>
</dbReference>
<dbReference type="STRING" id="77586.A0A0D9W218"/>
<evidence type="ECO:0000259" key="21">
    <source>
        <dbReference type="PROSITE" id="PS50011"/>
    </source>
</evidence>
<dbReference type="AlphaFoldDB" id="A0A0D9W218"/>
<dbReference type="Pfam" id="PF00069">
    <property type="entry name" value="Pkinase"/>
    <property type="match status" value="1"/>
</dbReference>
<keyword evidence="7" id="KW-0808">Transferase</keyword>
<dbReference type="Gramene" id="LPERR04G00970.1">
    <property type="protein sequence ID" value="LPERR04G00970.1"/>
    <property type="gene ID" value="LPERR04G00970"/>
</dbReference>
<evidence type="ECO:0000256" key="15">
    <source>
        <dbReference type="ARBA" id="ARBA00023136"/>
    </source>
</evidence>
<evidence type="ECO:0000256" key="5">
    <source>
        <dbReference type="ARBA" id="ARBA00022475"/>
    </source>
</evidence>
<comment type="similarity">
    <text evidence="2">In the N-terminal section; belongs to the leguminous lectin family.</text>
</comment>
<evidence type="ECO:0000256" key="2">
    <source>
        <dbReference type="ARBA" id="ARBA00008536"/>
    </source>
</evidence>
<dbReference type="GO" id="GO:0005886">
    <property type="term" value="C:plasma membrane"/>
    <property type="evidence" value="ECO:0007669"/>
    <property type="project" value="UniProtKB-SubCell"/>
</dbReference>
<dbReference type="GO" id="GO:0030246">
    <property type="term" value="F:carbohydrate binding"/>
    <property type="evidence" value="ECO:0007669"/>
    <property type="project" value="UniProtKB-KW"/>
</dbReference>
<dbReference type="eggNOG" id="ENOG502QTX3">
    <property type="taxonomic scope" value="Eukaryota"/>
</dbReference>
<dbReference type="GO" id="GO:0004674">
    <property type="term" value="F:protein serine/threonine kinase activity"/>
    <property type="evidence" value="ECO:0007669"/>
    <property type="project" value="UniProtKB-KW"/>
</dbReference>
<dbReference type="PROSITE" id="PS00108">
    <property type="entry name" value="PROTEIN_KINASE_ST"/>
    <property type="match status" value="1"/>
</dbReference>
<evidence type="ECO:0000256" key="16">
    <source>
        <dbReference type="ARBA" id="ARBA00023170"/>
    </source>
</evidence>
<evidence type="ECO:0000256" key="3">
    <source>
        <dbReference type="ARBA" id="ARBA00010217"/>
    </source>
</evidence>
<sequence>MGVNFILFTYFILSLYVGSYATVAEDLPFHFSFNFTKTYRSEDLIFEETAGPHGKLVDLTCNSFSQEIQGCKGRMSYAHPVPFYDNKTGQVASFNTNFTFAILIDENTMNNKGDGMAFFISRFPSTIPTNSGGGNLGLVDNQTRPAYGHGGIVAVEFDTYNNSWDPQESFDHIGIDINSVESVNTTILPSFSLNGTMTASVTFDNTTRMLVASLVTQLIHLDGNISLKQYEVSTQLPDPVSSLLPPEVAVGFSAATGSSTELHQIMSWSFDSSLAHQSNDKGYIKSADRHKKAVVTGGLIGGTLVLVLLVWFMLSCWKWTRMRKELDKKLSGIELFQYRDLAAATNQFSDTQKLGEGAFGVVYKGFHKESNRDIAVKKIKSSGKMKDFFNEVRVINDTRHKNLVKLLGCCCNAYSRRNIVDMMCSFCRRKQQDEVFLVYELVNNRNLDYHLHHKQDKVLSWPKRYKIAKGIASALHYLHHECDPYILHRDIKPGNILLDDNFNAKLCDFGLSRIAKPGNATLMTTAIGTHGYLDPQYIRYGSVRFNRSSDVYSFGIVLLEIACTGKSRDEIWGLYRERRDVTKAADKRLQSGDDFDRSEIERVIVLGLWCSMINVNNRPSMRKAMDVLEGEELPDLNIIVQSTSASTDQYEFCASAAKKV</sequence>
<keyword evidence="12" id="KW-0418">Kinase</keyword>
<keyword evidence="11 18" id="KW-0547">Nucleotide-binding</keyword>
<organism evidence="22 23">
    <name type="scientific">Leersia perrieri</name>
    <dbReference type="NCBI Taxonomy" id="77586"/>
    <lineage>
        <taxon>Eukaryota</taxon>
        <taxon>Viridiplantae</taxon>
        <taxon>Streptophyta</taxon>
        <taxon>Embryophyta</taxon>
        <taxon>Tracheophyta</taxon>
        <taxon>Spermatophyta</taxon>
        <taxon>Magnoliopsida</taxon>
        <taxon>Liliopsida</taxon>
        <taxon>Poales</taxon>
        <taxon>Poaceae</taxon>
        <taxon>BOP clade</taxon>
        <taxon>Oryzoideae</taxon>
        <taxon>Oryzeae</taxon>
        <taxon>Oryzinae</taxon>
        <taxon>Leersia</taxon>
    </lineage>
</organism>
<dbReference type="Gene3D" id="3.30.200.20">
    <property type="entry name" value="Phosphorylase Kinase, domain 1"/>
    <property type="match status" value="1"/>
</dbReference>
<proteinExistence type="inferred from homology"/>
<evidence type="ECO:0000256" key="9">
    <source>
        <dbReference type="ARBA" id="ARBA00022729"/>
    </source>
</evidence>
<dbReference type="InterPro" id="IPR019825">
    <property type="entry name" value="Lectin_legB_Mn/Ca_BS"/>
</dbReference>
<dbReference type="GO" id="GO:0005524">
    <property type="term" value="F:ATP binding"/>
    <property type="evidence" value="ECO:0007669"/>
    <property type="project" value="UniProtKB-UniRule"/>
</dbReference>
<evidence type="ECO:0000256" key="7">
    <source>
        <dbReference type="ARBA" id="ARBA00022679"/>
    </source>
</evidence>
<reference evidence="23" key="2">
    <citation type="submission" date="2013-12" db="EMBL/GenBank/DDBJ databases">
        <authorList>
            <person name="Yu Y."/>
            <person name="Lee S."/>
            <person name="de Baynast K."/>
            <person name="Wissotski M."/>
            <person name="Liu L."/>
            <person name="Talag J."/>
            <person name="Goicoechea J."/>
            <person name="Angelova A."/>
            <person name="Jetty R."/>
            <person name="Kudrna D."/>
            <person name="Golser W."/>
            <person name="Rivera L."/>
            <person name="Zhang J."/>
            <person name="Wing R."/>
        </authorList>
    </citation>
    <scope>NUCLEOTIDE SEQUENCE</scope>
</reference>
<evidence type="ECO:0000256" key="11">
    <source>
        <dbReference type="ARBA" id="ARBA00022741"/>
    </source>
</evidence>
<evidence type="ECO:0000256" key="20">
    <source>
        <dbReference type="SAM" id="SignalP"/>
    </source>
</evidence>
<evidence type="ECO:0000256" key="4">
    <source>
        <dbReference type="ARBA" id="ARBA00012513"/>
    </source>
</evidence>
<dbReference type="InterPro" id="IPR008271">
    <property type="entry name" value="Ser/Thr_kinase_AS"/>
</dbReference>
<dbReference type="InterPro" id="IPR017441">
    <property type="entry name" value="Protein_kinase_ATP_BS"/>
</dbReference>
<keyword evidence="8 19" id="KW-0812">Transmembrane</keyword>
<keyword evidence="13 18" id="KW-0067">ATP-binding</keyword>
<dbReference type="CDD" id="cd06899">
    <property type="entry name" value="lectin_legume_LecRK_Arcelin_ConA"/>
    <property type="match status" value="1"/>
</dbReference>
<evidence type="ECO:0000256" key="8">
    <source>
        <dbReference type="ARBA" id="ARBA00022692"/>
    </source>
</evidence>
<reference evidence="22 23" key="1">
    <citation type="submission" date="2012-08" db="EMBL/GenBank/DDBJ databases">
        <title>Oryza genome evolution.</title>
        <authorList>
            <person name="Wing R.A."/>
        </authorList>
    </citation>
    <scope>NUCLEOTIDE SEQUENCE</scope>
</reference>
<dbReference type="PROSITE" id="PS00307">
    <property type="entry name" value="LECTIN_LEGUME_BETA"/>
    <property type="match status" value="1"/>
</dbReference>
<keyword evidence="6" id="KW-0723">Serine/threonine-protein kinase</keyword>
<reference evidence="22" key="3">
    <citation type="submission" date="2015-04" db="UniProtKB">
        <authorList>
            <consortium name="EnsemblPlants"/>
        </authorList>
    </citation>
    <scope>IDENTIFICATION</scope>
</reference>
<evidence type="ECO:0000256" key="12">
    <source>
        <dbReference type="ARBA" id="ARBA00022777"/>
    </source>
</evidence>
<dbReference type="SMART" id="SM00220">
    <property type="entry name" value="S_TKc"/>
    <property type="match status" value="1"/>
</dbReference>
<dbReference type="FunFam" id="1.10.510.10:FF:000240">
    <property type="entry name" value="Lectin-domain containing receptor kinase A4.3"/>
    <property type="match status" value="1"/>
</dbReference>
<evidence type="ECO:0000256" key="19">
    <source>
        <dbReference type="SAM" id="Phobius"/>
    </source>
</evidence>
<dbReference type="InterPro" id="IPR011009">
    <property type="entry name" value="Kinase-like_dom_sf"/>
</dbReference>
<dbReference type="Pfam" id="PF00139">
    <property type="entry name" value="Lectin_legB"/>
    <property type="match status" value="1"/>
</dbReference>
<dbReference type="EnsemblPlants" id="LPERR04G00970.1">
    <property type="protein sequence ID" value="LPERR04G00970.1"/>
    <property type="gene ID" value="LPERR04G00970"/>
</dbReference>
<protein>
    <recommendedName>
        <fullName evidence="4">non-specific serine/threonine protein kinase</fullName>
        <ecNumber evidence="4">2.7.11.1</ecNumber>
    </recommendedName>
</protein>
<keyword evidence="9 20" id="KW-0732">Signal</keyword>
<dbReference type="PROSITE" id="PS00107">
    <property type="entry name" value="PROTEIN_KINASE_ATP"/>
    <property type="match status" value="1"/>
</dbReference>
<feature type="signal peptide" evidence="20">
    <location>
        <begin position="1"/>
        <end position="21"/>
    </location>
</feature>
<keyword evidence="16" id="KW-0675">Receptor</keyword>
<comment type="similarity">
    <text evidence="3">In the C-terminal section; belongs to the protein kinase superfamily. Ser/Thr protein kinase family.</text>
</comment>
<dbReference type="Proteomes" id="UP000032180">
    <property type="component" value="Chromosome 4"/>
</dbReference>
<dbReference type="PANTHER" id="PTHR27007">
    <property type="match status" value="1"/>
</dbReference>